<comment type="similarity">
    <text evidence="1 2 3">Belongs to the cullin family.</text>
</comment>
<dbReference type="Pfam" id="PF10557">
    <property type="entry name" value="Cullin_Nedd8"/>
    <property type="match status" value="1"/>
</dbReference>
<evidence type="ECO:0000256" key="3">
    <source>
        <dbReference type="RuleBase" id="RU003829"/>
    </source>
</evidence>
<evidence type="ECO:0000256" key="2">
    <source>
        <dbReference type="PROSITE-ProRule" id="PRU00330"/>
    </source>
</evidence>
<dbReference type="PANTHER" id="PTHR11932">
    <property type="entry name" value="CULLIN"/>
    <property type="match status" value="1"/>
</dbReference>
<reference evidence="6 7" key="1">
    <citation type="submission" date="2022-09" db="EMBL/GenBank/DDBJ databases">
        <authorList>
            <person name="Palmer J.M."/>
        </authorList>
    </citation>
    <scope>NUCLEOTIDE SEQUENCE [LARGE SCALE GENOMIC DNA]</scope>
    <source>
        <strain evidence="6 7">DSM 7382</strain>
    </source>
</reference>
<dbReference type="SUPFAM" id="SSF75632">
    <property type="entry name" value="Cullin homology domain"/>
    <property type="match status" value="1"/>
</dbReference>
<dbReference type="GO" id="GO:0006511">
    <property type="term" value="P:ubiquitin-dependent protein catabolic process"/>
    <property type="evidence" value="ECO:0007669"/>
    <property type="project" value="InterPro"/>
</dbReference>
<evidence type="ECO:0000313" key="7">
    <source>
        <dbReference type="Proteomes" id="UP001385951"/>
    </source>
</evidence>
<dbReference type="InterPro" id="IPR036390">
    <property type="entry name" value="WH_DNA-bd_sf"/>
</dbReference>
<dbReference type="InterPro" id="IPR036317">
    <property type="entry name" value="Cullin_homology_sf"/>
</dbReference>
<dbReference type="InterPro" id="IPR001373">
    <property type="entry name" value="Cullin_N"/>
</dbReference>
<accession>A0AAW0G6I3</accession>
<evidence type="ECO:0000256" key="4">
    <source>
        <dbReference type="SAM" id="MobiDB-lite"/>
    </source>
</evidence>
<proteinExistence type="inferred from homology"/>
<feature type="domain" description="Cullin family profile" evidence="5">
    <location>
        <begin position="473"/>
        <end position="701"/>
    </location>
</feature>
<dbReference type="Proteomes" id="UP001385951">
    <property type="component" value="Unassembled WGS sequence"/>
</dbReference>
<dbReference type="SMART" id="SM00884">
    <property type="entry name" value="Cullin_Nedd8"/>
    <property type="match status" value="1"/>
</dbReference>
<feature type="compositionally biased region" description="Low complexity" evidence="4">
    <location>
        <begin position="42"/>
        <end position="51"/>
    </location>
</feature>
<name>A0AAW0G6I3_9APHY</name>
<dbReference type="SMART" id="SM00182">
    <property type="entry name" value="CULLIN"/>
    <property type="match status" value="1"/>
</dbReference>
<dbReference type="AlphaFoldDB" id="A0AAW0G6I3"/>
<gene>
    <name evidence="6" type="ORF">QCA50_008382</name>
</gene>
<dbReference type="SUPFAM" id="SSF74788">
    <property type="entry name" value="Cullin repeat-like"/>
    <property type="match status" value="1"/>
</dbReference>
<organism evidence="6 7">
    <name type="scientific">Cerrena zonata</name>
    <dbReference type="NCBI Taxonomy" id="2478898"/>
    <lineage>
        <taxon>Eukaryota</taxon>
        <taxon>Fungi</taxon>
        <taxon>Dikarya</taxon>
        <taxon>Basidiomycota</taxon>
        <taxon>Agaricomycotina</taxon>
        <taxon>Agaricomycetes</taxon>
        <taxon>Polyporales</taxon>
        <taxon>Cerrenaceae</taxon>
        <taxon>Cerrena</taxon>
    </lineage>
</organism>
<sequence length="830" mass="95594">MTDIFTIFTYPASNNAFSNYHSPGATDRSDSPPRKTPRLSNDSDSASASRSRQTRSFTGNDNESTGPILLKITGVPVKVNVEQQYEQDFILVKRTIRVLFLRGNRDRLPATYDRIKEACRSVICSANKGDGVYENFKLELERCIGDLVKSLENEQKQGVDYIVPFIDACQWFEKQVSLLQSLLAWFDRKYLRNRTDLSGLRDECYKQFAVRVLDDPHIQRRVRTSIEAWVTYERNNGDAHTLRPYIPQLISRLAHHGRYELIFEYVYLKSAKDFYLEESKKMVQELDPAGYLRYVDRRSTEEENRSVAVLPESIVEKVNDTVWRSLLVGKLQWLVDHILPVYTKSKNTAALAGLFVMFSHVDGQEVFLAALKTYVITNVKAIVTDEEHDDMMVEKLLDFKQYIDELLQGPFADPSPVPVAGPLSTVNLNANRAGTSAEPMDIDALPPAKVPNRKWIDAVRDAFSTGFKARKNKPAEMIAKYLDQQMRKGQKGKADSVFQKELSDVLLLTRFTDDKDVFRTFYHKALSKRLLLEKSASDDFEKAMLKKLQEEYDSEFGMGDQMFKDLSLSKDLMREYQQQRVRNGESGNTRLNAVVLQRGFWPFSLKPSEAIIPNDMQSELTKYSTFYKVKHTGRKLDWEHSLGTAVLRARFAKGTKELRVSLYQTLVLLLFNEEDQLRYTDIKEQTHIEDGELRRTLQSLAVAKKRVLRKEPVGKEVRDNDIFTFNPEFWENAYSIHINTIQVKETPEESKKTQSLIESDRKHVLDAAIVRVMKAKKELHMEHLKTGIIDAVKSHFVPSVQLIKERIDAMVEGEYIKRSDADMNIFVYLA</sequence>
<keyword evidence="7" id="KW-1185">Reference proteome</keyword>
<dbReference type="InterPro" id="IPR036388">
    <property type="entry name" value="WH-like_DNA-bd_sf"/>
</dbReference>
<dbReference type="Pfam" id="PF26557">
    <property type="entry name" value="Cullin_AB"/>
    <property type="match status" value="1"/>
</dbReference>
<dbReference type="InterPro" id="IPR045093">
    <property type="entry name" value="Cullin"/>
</dbReference>
<feature type="region of interest" description="Disordered" evidence="4">
    <location>
        <begin position="18"/>
        <end position="62"/>
    </location>
</feature>
<dbReference type="InterPro" id="IPR016159">
    <property type="entry name" value="Cullin_repeat-like_dom_sf"/>
</dbReference>
<dbReference type="Pfam" id="PF00888">
    <property type="entry name" value="Cullin"/>
    <property type="match status" value="1"/>
</dbReference>
<evidence type="ECO:0000259" key="5">
    <source>
        <dbReference type="PROSITE" id="PS50069"/>
    </source>
</evidence>
<comment type="caution">
    <text evidence="6">The sequence shown here is derived from an EMBL/GenBank/DDBJ whole genome shotgun (WGS) entry which is preliminary data.</text>
</comment>
<dbReference type="GO" id="GO:0031625">
    <property type="term" value="F:ubiquitin protein ligase binding"/>
    <property type="evidence" value="ECO:0007669"/>
    <property type="project" value="InterPro"/>
</dbReference>
<dbReference type="Gene3D" id="3.30.230.130">
    <property type="entry name" value="Cullin, Chain C, Domain 2"/>
    <property type="match status" value="1"/>
</dbReference>
<dbReference type="Gene3D" id="1.20.1310.10">
    <property type="entry name" value="Cullin Repeats"/>
    <property type="match status" value="4"/>
</dbReference>
<protein>
    <recommendedName>
        <fullName evidence="5">Cullin family profile domain-containing protein</fullName>
    </recommendedName>
</protein>
<dbReference type="Gene3D" id="1.10.10.10">
    <property type="entry name" value="Winged helix-like DNA-binding domain superfamily/Winged helix DNA-binding domain"/>
    <property type="match status" value="1"/>
</dbReference>
<dbReference type="EMBL" id="JASBNA010000011">
    <property type="protein sequence ID" value="KAK7688012.1"/>
    <property type="molecule type" value="Genomic_DNA"/>
</dbReference>
<dbReference type="InterPro" id="IPR059120">
    <property type="entry name" value="Cullin-like_AB"/>
</dbReference>
<dbReference type="SUPFAM" id="SSF46785">
    <property type="entry name" value="Winged helix' DNA-binding domain"/>
    <property type="match status" value="1"/>
</dbReference>
<evidence type="ECO:0000256" key="1">
    <source>
        <dbReference type="ARBA" id="ARBA00006019"/>
    </source>
</evidence>
<dbReference type="InterPro" id="IPR016158">
    <property type="entry name" value="Cullin_homology"/>
</dbReference>
<evidence type="ECO:0000313" key="6">
    <source>
        <dbReference type="EMBL" id="KAK7688012.1"/>
    </source>
</evidence>
<dbReference type="PROSITE" id="PS50069">
    <property type="entry name" value="CULLIN_2"/>
    <property type="match status" value="1"/>
</dbReference>
<dbReference type="InterPro" id="IPR019559">
    <property type="entry name" value="Cullin_neddylation_domain"/>
</dbReference>